<feature type="binding site" evidence="10">
    <location>
        <position position="174"/>
    </location>
    <ligand>
        <name>[4Fe-4S] cluster</name>
        <dbReference type="ChEBI" id="CHEBI:49883"/>
        <label>3</label>
    </ligand>
</feature>
<dbReference type="PANTHER" id="PTHR43560">
    <property type="entry name" value="ION-TRANSLOCATING OXIDOREDUCTASE COMPLEX SUBUNIT B"/>
    <property type="match status" value="1"/>
</dbReference>
<dbReference type="InterPro" id="IPR050395">
    <property type="entry name" value="4Fe4S_Ferredoxin_RnfB"/>
</dbReference>
<dbReference type="GO" id="GO:0022900">
    <property type="term" value="P:electron transport chain"/>
    <property type="evidence" value="ECO:0007669"/>
    <property type="project" value="UniProtKB-UniRule"/>
</dbReference>
<evidence type="ECO:0000259" key="12">
    <source>
        <dbReference type="PROSITE" id="PS51656"/>
    </source>
</evidence>
<evidence type="ECO:0000313" key="14">
    <source>
        <dbReference type="Proteomes" id="UP000199648"/>
    </source>
</evidence>
<feature type="binding site" evidence="10">
    <location>
        <position position="140"/>
    </location>
    <ligand>
        <name>[4Fe-4S] cluster</name>
        <dbReference type="ChEBI" id="CHEBI:49883"/>
        <label>2</label>
    </ligand>
</feature>
<dbReference type="GO" id="GO:0046872">
    <property type="term" value="F:metal ion binding"/>
    <property type="evidence" value="ECO:0007669"/>
    <property type="project" value="UniProtKB-KW"/>
</dbReference>
<feature type="binding site" evidence="10">
    <location>
        <position position="144"/>
    </location>
    <ligand>
        <name>[4Fe-4S] cluster</name>
        <dbReference type="ChEBI" id="CHEBI:49883"/>
        <label>2</label>
    </ligand>
</feature>
<dbReference type="EMBL" id="FMWD01000001">
    <property type="protein sequence ID" value="SCZ49120.1"/>
    <property type="molecule type" value="Genomic_DNA"/>
</dbReference>
<dbReference type="HAMAP" id="MF_00463">
    <property type="entry name" value="RsxB_RnfB"/>
    <property type="match status" value="1"/>
</dbReference>
<keyword evidence="5 10" id="KW-1278">Translocase</keyword>
<dbReference type="Gene3D" id="3.30.70.20">
    <property type="match status" value="2"/>
</dbReference>
<dbReference type="AlphaFoldDB" id="A0A1G5PJ44"/>
<evidence type="ECO:0000259" key="11">
    <source>
        <dbReference type="PROSITE" id="PS51379"/>
    </source>
</evidence>
<feature type="binding site" evidence="10">
    <location>
        <position position="52"/>
    </location>
    <ligand>
        <name>[4Fe-4S] cluster</name>
        <dbReference type="ChEBI" id="CHEBI:49883"/>
        <label>1</label>
    </ligand>
</feature>
<feature type="domain" description="4Fe-4S ferredoxin-type" evidence="11">
    <location>
        <begin position="165"/>
        <end position="194"/>
    </location>
</feature>
<keyword evidence="8 10" id="KW-0411">Iron-sulfur</keyword>
<evidence type="ECO:0000256" key="9">
    <source>
        <dbReference type="ARBA" id="ARBA00023136"/>
    </source>
</evidence>
<feature type="domain" description="4Fe-4S" evidence="12">
    <location>
        <begin position="35"/>
        <end position="94"/>
    </location>
</feature>
<dbReference type="STRING" id="415747.SAMN03097708_00053"/>
<keyword evidence="10" id="KW-0997">Cell inner membrane</keyword>
<evidence type="ECO:0000256" key="10">
    <source>
        <dbReference type="HAMAP-Rule" id="MF_00463"/>
    </source>
</evidence>
<gene>
    <name evidence="10" type="primary">rnfB</name>
    <name evidence="13" type="ORF">SAMN03097708_00053</name>
</gene>
<organism evidence="13 14">
    <name type="scientific">Thiohalomonas denitrificans</name>
    <dbReference type="NCBI Taxonomy" id="415747"/>
    <lineage>
        <taxon>Bacteria</taxon>
        <taxon>Pseudomonadati</taxon>
        <taxon>Pseudomonadota</taxon>
        <taxon>Gammaproteobacteria</taxon>
        <taxon>Thiohalomonadales</taxon>
        <taxon>Thiohalomonadaceae</taxon>
        <taxon>Thiohalomonas</taxon>
    </lineage>
</organism>
<comment type="subunit">
    <text evidence="10">The complex is composed of six subunits: RnfA, RnfB, RnfC, RnfD, RnfE and RnfG.</text>
</comment>
<evidence type="ECO:0000256" key="1">
    <source>
        <dbReference type="ARBA" id="ARBA00022448"/>
    </source>
</evidence>
<dbReference type="Pfam" id="PF12837">
    <property type="entry name" value="Fer4_6"/>
    <property type="match status" value="1"/>
</dbReference>
<evidence type="ECO:0000256" key="7">
    <source>
        <dbReference type="ARBA" id="ARBA00023004"/>
    </source>
</evidence>
<dbReference type="Pfam" id="PF04060">
    <property type="entry name" value="FeS"/>
    <property type="match status" value="1"/>
</dbReference>
<dbReference type="InterPro" id="IPR017900">
    <property type="entry name" value="4Fe4S_Fe_S_CS"/>
</dbReference>
<keyword evidence="9 10" id="KW-0472">Membrane</keyword>
<evidence type="ECO:0000256" key="2">
    <source>
        <dbReference type="ARBA" id="ARBA00022485"/>
    </source>
</evidence>
<dbReference type="GO" id="GO:0005886">
    <property type="term" value="C:plasma membrane"/>
    <property type="evidence" value="ECO:0007669"/>
    <property type="project" value="UniProtKB-SubCell"/>
</dbReference>
<evidence type="ECO:0000313" key="13">
    <source>
        <dbReference type="EMBL" id="SCZ49120.1"/>
    </source>
</evidence>
<feature type="binding site" evidence="10">
    <location>
        <position position="55"/>
    </location>
    <ligand>
        <name>[4Fe-4S] cluster</name>
        <dbReference type="ChEBI" id="CHEBI:49883"/>
        <label>1</label>
    </ligand>
</feature>
<keyword evidence="6 10" id="KW-0249">Electron transport</keyword>
<comment type="subcellular location">
    <subcellularLocation>
        <location evidence="10">Cell inner membrane</location>
    </subcellularLocation>
</comment>
<name>A0A1G5PJ44_9GAMM</name>
<keyword evidence="3 10" id="KW-0479">Metal-binding</keyword>
<dbReference type="Proteomes" id="UP000199648">
    <property type="component" value="Unassembled WGS sequence"/>
</dbReference>
<dbReference type="PROSITE" id="PS51379">
    <property type="entry name" value="4FE4S_FER_2"/>
    <property type="match status" value="1"/>
</dbReference>
<feature type="binding site" evidence="10">
    <location>
        <position position="150"/>
    </location>
    <ligand>
        <name>[4Fe-4S] cluster</name>
        <dbReference type="ChEBI" id="CHEBI:49883"/>
        <label>2</label>
    </ligand>
</feature>
<dbReference type="GO" id="GO:0009055">
    <property type="term" value="F:electron transfer activity"/>
    <property type="evidence" value="ECO:0007669"/>
    <property type="project" value="InterPro"/>
</dbReference>
<feature type="region of interest" description="Hydrophobic" evidence="10">
    <location>
        <begin position="1"/>
        <end position="29"/>
    </location>
</feature>
<reference evidence="13 14" key="1">
    <citation type="submission" date="2016-10" db="EMBL/GenBank/DDBJ databases">
        <authorList>
            <person name="de Groot N.N."/>
        </authorList>
    </citation>
    <scope>NUCLEOTIDE SEQUENCE [LARGE SCALE GENOMIC DNA]</scope>
    <source>
        <strain evidence="13 14">HLD2</strain>
    </source>
</reference>
<dbReference type="EC" id="7.-.-.-" evidence="10"/>
<feature type="binding site" evidence="10">
    <location>
        <position position="77"/>
    </location>
    <ligand>
        <name>[4Fe-4S] cluster</name>
        <dbReference type="ChEBI" id="CHEBI:49883"/>
        <label>1</label>
    </ligand>
</feature>
<evidence type="ECO:0000256" key="3">
    <source>
        <dbReference type="ARBA" id="ARBA00022723"/>
    </source>
</evidence>
<dbReference type="Gene3D" id="1.10.15.40">
    <property type="entry name" value="Electron transport complex subunit B, putative Fe-S cluster"/>
    <property type="match status" value="1"/>
</dbReference>
<dbReference type="InterPro" id="IPR017896">
    <property type="entry name" value="4Fe4S_Fe-S-bd"/>
</dbReference>
<feature type="binding site" evidence="10">
    <location>
        <position position="154"/>
    </location>
    <ligand>
        <name>[4Fe-4S] cluster</name>
        <dbReference type="ChEBI" id="CHEBI:49883"/>
        <label>3</label>
    </ligand>
</feature>
<sequence>MASVMHIAIAGTFMAGLGVALASVLAIANRRLHVEEDPRLDDIEEMLPSANCGACGNPGCRPFAEALLAGTTEPAKCTVNPVEVNQAIADFLGIDLGTPDKRVARLACAGGSHVAYTRARYRGLKSCRAASVVSGGGKGCSWGCLGLADCEAVCDFDAIQMDQHGLPVVDADKCTACGDCVDICPKDLFSVQPTSHRLWVACKNRDMADEGEAHCEVVCNACGRCSADSPEGLIAMEDNLAVIDYEKNDLASKVAIERCPTGAIVWLDVVKGAIKGAKAKRVTRKQPLPERVEPLPRP</sequence>
<feature type="binding site" evidence="10">
    <location>
        <position position="177"/>
    </location>
    <ligand>
        <name>[4Fe-4S] cluster</name>
        <dbReference type="ChEBI" id="CHEBI:49883"/>
        <label>3</label>
    </ligand>
</feature>
<comment type="function">
    <text evidence="10">Part of a membrane-bound complex that couples electron transfer with translocation of ions across the membrane.</text>
</comment>
<feature type="binding site" evidence="10">
    <location>
        <position position="60"/>
    </location>
    <ligand>
        <name>[4Fe-4S] cluster</name>
        <dbReference type="ChEBI" id="CHEBI:49883"/>
        <label>1</label>
    </ligand>
</feature>
<evidence type="ECO:0000256" key="8">
    <source>
        <dbReference type="ARBA" id="ARBA00023014"/>
    </source>
</evidence>
<dbReference type="SUPFAM" id="SSF54862">
    <property type="entry name" value="4Fe-4S ferredoxins"/>
    <property type="match status" value="2"/>
</dbReference>
<keyword evidence="4 10" id="KW-0677">Repeat</keyword>
<comment type="caution">
    <text evidence="10">Lacks conserved residue(s) required for the propagation of feature annotation.</text>
</comment>
<keyword evidence="7 10" id="KW-0408">Iron</keyword>
<dbReference type="RefSeq" id="WP_175452382.1">
    <property type="nucleotide sequence ID" value="NZ_FMWD01000001.1"/>
</dbReference>
<dbReference type="PROSITE" id="PS00198">
    <property type="entry name" value="4FE4S_FER_1"/>
    <property type="match status" value="1"/>
</dbReference>
<dbReference type="PROSITE" id="PS51656">
    <property type="entry name" value="4FE4S"/>
    <property type="match status" value="1"/>
</dbReference>
<keyword evidence="2 10" id="KW-0004">4Fe-4S</keyword>
<proteinExistence type="inferred from homology"/>
<protein>
    <recommendedName>
        <fullName evidence="10">Ion-translocating oxidoreductase complex subunit B</fullName>
        <ecNumber evidence="10">7.-.-.-</ecNumber>
    </recommendedName>
    <alternativeName>
        <fullName evidence="10">Rnf electron transport complex subunit B</fullName>
    </alternativeName>
</protein>
<evidence type="ECO:0000256" key="6">
    <source>
        <dbReference type="ARBA" id="ARBA00022982"/>
    </source>
</evidence>
<dbReference type="InterPro" id="IPR010207">
    <property type="entry name" value="Elect_transpt_cplx_RnfB/RsxB"/>
</dbReference>
<dbReference type="GO" id="GO:0051539">
    <property type="term" value="F:4 iron, 4 sulfur cluster binding"/>
    <property type="evidence" value="ECO:0007669"/>
    <property type="project" value="UniProtKB-UniRule"/>
</dbReference>
<dbReference type="PANTHER" id="PTHR43560:SF1">
    <property type="entry name" value="ION-TRANSLOCATING OXIDOREDUCTASE COMPLEX SUBUNIT B"/>
    <property type="match status" value="1"/>
</dbReference>
<comment type="cofactor">
    <cofactor evidence="10">
        <name>[4Fe-4S] cluster</name>
        <dbReference type="ChEBI" id="CHEBI:49883"/>
    </cofactor>
    <text evidence="10">Binds 3 [4Fe-4S] clusters.</text>
</comment>
<evidence type="ECO:0000256" key="5">
    <source>
        <dbReference type="ARBA" id="ARBA00022967"/>
    </source>
</evidence>
<comment type="similarity">
    <text evidence="10">Belongs to the 4Fe4S bacterial-type ferredoxin family. RnfB subfamily.</text>
</comment>
<keyword evidence="10" id="KW-1003">Cell membrane</keyword>
<keyword evidence="1 10" id="KW-0813">Transport</keyword>
<keyword evidence="14" id="KW-1185">Reference proteome</keyword>
<evidence type="ECO:0000256" key="4">
    <source>
        <dbReference type="ARBA" id="ARBA00022737"/>
    </source>
</evidence>
<dbReference type="InterPro" id="IPR007202">
    <property type="entry name" value="4Fe-4S_dom"/>
</dbReference>
<accession>A0A1G5PJ44</accession>
<feature type="binding site" evidence="10">
    <location>
        <position position="180"/>
    </location>
    <ligand>
        <name>[4Fe-4S] cluster</name>
        <dbReference type="ChEBI" id="CHEBI:49883"/>
        <label>3</label>
    </ligand>
</feature>
<feature type="binding site" evidence="10">
    <location>
        <position position="184"/>
    </location>
    <ligand>
        <name>[4Fe-4S] cluster</name>
        <dbReference type="ChEBI" id="CHEBI:49883"/>
        <label>2</label>
    </ligand>
</feature>